<sequence length="150" mass="16693">MIGVPERKEGSTIIPSFPVLLEAWPCADEPSVVAQIPVTNGQSNTTPNDDNVNVGTGNENSVDADVLYGAFEQLNLDGEDMKRAVYQRHLEETGGPSSFYFVSLVQFHLIGFNVLHCDALQLKNLEWVLMCFRRLTRKLTLVLYTTSFLG</sequence>
<keyword evidence="2" id="KW-1185">Reference proteome</keyword>
<gene>
    <name evidence="1" type="ORF">C2845_PM10G11140</name>
</gene>
<dbReference type="Proteomes" id="UP000275267">
    <property type="component" value="Unassembled WGS sequence"/>
</dbReference>
<proteinExistence type="predicted"/>
<evidence type="ECO:0000313" key="1">
    <source>
        <dbReference type="EMBL" id="RLM54245.1"/>
    </source>
</evidence>
<dbReference type="EMBL" id="PQIB02000018">
    <property type="protein sequence ID" value="RLM54245.1"/>
    <property type="molecule type" value="Genomic_DNA"/>
</dbReference>
<name>A0A3L6PDR0_PANMI</name>
<dbReference type="AlphaFoldDB" id="A0A3L6PDR0"/>
<organism evidence="1 2">
    <name type="scientific">Panicum miliaceum</name>
    <name type="common">Proso millet</name>
    <name type="synonym">Broomcorn millet</name>
    <dbReference type="NCBI Taxonomy" id="4540"/>
    <lineage>
        <taxon>Eukaryota</taxon>
        <taxon>Viridiplantae</taxon>
        <taxon>Streptophyta</taxon>
        <taxon>Embryophyta</taxon>
        <taxon>Tracheophyta</taxon>
        <taxon>Spermatophyta</taxon>
        <taxon>Magnoliopsida</taxon>
        <taxon>Liliopsida</taxon>
        <taxon>Poales</taxon>
        <taxon>Poaceae</taxon>
        <taxon>PACMAD clade</taxon>
        <taxon>Panicoideae</taxon>
        <taxon>Panicodae</taxon>
        <taxon>Paniceae</taxon>
        <taxon>Panicinae</taxon>
        <taxon>Panicum</taxon>
        <taxon>Panicum sect. Panicum</taxon>
    </lineage>
</organism>
<protein>
    <submittedName>
        <fullName evidence="1">Uncharacterized protein</fullName>
    </submittedName>
</protein>
<accession>A0A3L6PDR0</accession>
<comment type="caution">
    <text evidence="1">The sequence shown here is derived from an EMBL/GenBank/DDBJ whole genome shotgun (WGS) entry which is preliminary data.</text>
</comment>
<reference evidence="2" key="1">
    <citation type="journal article" date="2019" name="Nat. Commun.">
        <title>The genome of broomcorn millet.</title>
        <authorList>
            <person name="Zou C."/>
            <person name="Miki D."/>
            <person name="Li D."/>
            <person name="Tang Q."/>
            <person name="Xiao L."/>
            <person name="Rajput S."/>
            <person name="Deng P."/>
            <person name="Jia W."/>
            <person name="Huang R."/>
            <person name="Zhang M."/>
            <person name="Sun Y."/>
            <person name="Hu J."/>
            <person name="Fu X."/>
            <person name="Schnable P.S."/>
            <person name="Li F."/>
            <person name="Zhang H."/>
            <person name="Feng B."/>
            <person name="Zhu X."/>
            <person name="Liu R."/>
            <person name="Schnable J.C."/>
            <person name="Zhu J.-K."/>
            <person name="Zhang H."/>
        </authorList>
    </citation>
    <scope>NUCLEOTIDE SEQUENCE [LARGE SCALE GENOMIC DNA]</scope>
</reference>
<evidence type="ECO:0000313" key="2">
    <source>
        <dbReference type="Proteomes" id="UP000275267"/>
    </source>
</evidence>